<dbReference type="PANTHER" id="PTHR47507:SF6">
    <property type="entry name" value="BARRIER-TO-AUTOINTEGRATION FACTOR"/>
    <property type="match status" value="1"/>
</dbReference>
<name>A0ABM1TGK9_LIMPO</name>
<keyword evidence="2" id="KW-0539">Nucleus</keyword>
<dbReference type="SMART" id="SM01023">
    <property type="entry name" value="BAF"/>
    <property type="match status" value="1"/>
</dbReference>
<reference evidence="4 5" key="1">
    <citation type="submission" date="2025-05" db="UniProtKB">
        <authorList>
            <consortium name="RefSeq"/>
        </authorList>
    </citation>
    <scope>IDENTIFICATION</scope>
    <source>
        <tissue evidence="4 5">Muscle</tissue>
    </source>
</reference>
<gene>
    <name evidence="4 5 6 7" type="primary">LOC106470668</name>
</gene>
<dbReference type="RefSeq" id="XP_013786688.1">
    <property type="nucleotide sequence ID" value="XM_013931234.2"/>
</dbReference>
<comment type="subcellular location">
    <subcellularLocation>
        <location evidence="1">Nucleus</location>
    </subcellularLocation>
</comment>
<dbReference type="InterPro" id="IPR036617">
    <property type="entry name" value="BAF_sf"/>
</dbReference>
<evidence type="ECO:0000256" key="2">
    <source>
        <dbReference type="ARBA" id="ARBA00023242"/>
    </source>
</evidence>
<proteinExistence type="predicted"/>
<dbReference type="Gene3D" id="1.10.150.40">
    <property type="entry name" value="Barrier-to-autointegration factor, BAF"/>
    <property type="match status" value="1"/>
</dbReference>
<dbReference type="Proteomes" id="UP000694941">
    <property type="component" value="Unplaced"/>
</dbReference>
<dbReference type="RefSeq" id="XP_013786687.1">
    <property type="nucleotide sequence ID" value="XM_013931233.2"/>
</dbReference>
<evidence type="ECO:0000313" key="6">
    <source>
        <dbReference type="RefSeq" id="XP_022255014.1"/>
    </source>
</evidence>
<dbReference type="PANTHER" id="PTHR47507">
    <property type="entry name" value="BARRIER TO AUTOINTEGRATION FACTOR 2"/>
    <property type="match status" value="1"/>
</dbReference>
<evidence type="ECO:0000313" key="7">
    <source>
        <dbReference type="RefSeq" id="XP_022255015.1"/>
    </source>
</evidence>
<dbReference type="RefSeq" id="XP_022255014.1">
    <property type="nucleotide sequence ID" value="XM_022399306.1"/>
</dbReference>
<sequence length="90" mass="10116">MSSTSQKHTNFVSEPMGDKAVTDLAGIGEVLGRRLDSKGFDKAYVVLGQFLVLKKNRELFIDWLKDVAGANSKQATDCYQCLHDWCEEFL</sequence>
<keyword evidence="3" id="KW-1185">Reference proteome</keyword>
<dbReference type="InterPro" id="IPR051387">
    <property type="entry name" value="BAF"/>
</dbReference>
<evidence type="ECO:0000313" key="4">
    <source>
        <dbReference type="RefSeq" id="XP_013786687.1"/>
    </source>
</evidence>
<evidence type="ECO:0000256" key="1">
    <source>
        <dbReference type="ARBA" id="ARBA00004123"/>
    </source>
</evidence>
<dbReference type="GeneID" id="106470668"/>
<evidence type="ECO:0000313" key="3">
    <source>
        <dbReference type="Proteomes" id="UP000694941"/>
    </source>
</evidence>
<organism evidence="3 7">
    <name type="scientific">Limulus polyphemus</name>
    <name type="common">Atlantic horseshoe crab</name>
    <dbReference type="NCBI Taxonomy" id="6850"/>
    <lineage>
        <taxon>Eukaryota</taxon>
        <taxon>Metazoa</taxon>
        <taxon>Ecdysozoa</taxon>
        <taxon>Arthropoda</taxon>
        <taxon>Chelicerata</taxon>
        <taxon>Merostomata</taxon>
        <taxon>Xiphosura</taxon>
        <taxon>Limulidae</taxon>
        <taxon>Limulus</taxon>
    </lineage>
</organism>
<dbReference type="SUPFAM" id="SSF47798">
    <property type="entry name" value="Barrier-to-autointegration factor, BAF"/>
    <property type="match status" value="1"/>
</dbReference>
<dbReference type="RefSeq" id="XP_022255015.1">
    <property type="nucleotide sequence ID" value="XM_022399307.1"/>
</dbReference>
<accession>A0ABM1TGK9</accession>
<protein>
    <submittedName>
        <fullName evidence="4 5">Barrier-to-autointegration factor-like</fullName>
    </submittedName>
</protein>
<dbReference type="InterPro" id="IPR004122">
    <property type="entry name" value="BAF_prot"/>
</dbReference>
<dbReference type="Pfam" id="PF02961">
    <property type="entry name" value="SAM_BAF"/>
    <property type="match status" value="1"/>
</dbReference>
<evidence type="ECO:0000313" key="5">
    <source>
        <dbReference type="RefSeq" id="XP_013786688.1"/>
    </source>
</evidence>